<evidence type="ECO:0000313" key="1">
    <source>
        <dbReference type="EMBL" id="NSX55953.1"/>
    </source>
</evidence>
<evidence type="ECO:0008006" key="3">
    <source>
        <dbReference type="Google" id="ProtNLM"/>
    </source>
</evidence>
<name>A0ABX2ISR3_9RHOB</name>
<dbReference type="Proteomes" id="UP000777935">
    <property type="component" value="Unassembled WGS sequence"/>
</dbReference>
<keyword evidence="2" id="KW-1185">Reference proteome</keyword>
<sequence length="537" mass="59874">MEETYKNLLQKIKMGPAPEKIAAYRRLIVGYTAEESVVTEVAKQLAIETSGIVYNQVRDLDLTGGPRLDWYLIRTERLQKCKKADERYAALSVDADYGVDTRTFLDGVLCNDKDQSVRRRALDVLLAKNKGSQDLSLLTLAQTFLENEEGLPPVEKSMVWHGMANLAQSPEQIAFFDDVLATASPEHAAHIGQVLSIMQATGVAYDQKILFLCQDAYDSVLQNDRGLVSDTDRVLYNIVAKFLDHRTFSAEFMSKIFVWAIGPMLAFAESSDSNGWSLLRSVRDMLGRSDAERPIATDLLYRLITDEDIFDRERGFAVPYYVRSCRALGMSEAGIADQLKPLQKEGDDPVSNTIRQVLNQDPDAAAKRELAKQKFVEQKHRIEVVKTFADFVSPFVPARSLGSITEPVIAMAKAAEILDGATMLQAFADIGSQSNEHTPILTLDRDDRASASEVLEASQYFLALPAEDGLYADEAMYDASVHDQFALYAMYLARFDLTLAYVDVGWDDPCAVVLSQPDRFMDFLAKELPDITCTVFG</sequence>
<dbReference type="EMBL" id="JABUFE010000009">
    <property type="protein sequence ID" value="NSX55953.1"/>
    <property type="molecule type" value="Genomic_DNA"/>
</dbReference>
<gene>
    <name evidence="1" type="ORF">HRQ87_14200</name>
</gene>
<evidence type="ECO:0000313" key="2">
    <source>
        <dbReference type="Proteomes" id="UP000777935"/>
    </source>
</evidence>
<comment type="caution">
    <text evidence="1">The sequence shown here is derived from an EMBL/GenBank/DDBJ whole genome shotgun (WGS) entry which is preliminary data.</text>
</comment>
<accession>A0ABX2ISR3</accession>
<proteinExistence type="predicted"/>
<dbReference type="RefSeq" id="WP_174139104.1">
    <property type="nucleotide sequence ID" value="NZ_JABUFE010000009.1"/>
</dbReference>
<reference evidence="1 2" key="1">
    <citation type="submission" date="2020-06" db="EMBL/GenBank/DDBJ databases">
        <title>Sulfitobacter algicola sp. nov., isolated from green algae.</title>
        <authorList>
            <person name="Wang C."/>
        </authorList>
    </citation>
    <scope>NUCLEOTIDE SEQUENCE [LARGE SCALE GENOMIC DNA]</scope>
    <source>
        <strain evidence="1 2">1151</strain>
    </source>
</reference>
<protein>
    <recommendedName>
        <fullName evidence="3">HEAT repeat domain-containing protein</fullName>
    </recommendedName>
</protein>
<organism evidence="1 2">
    <name type="scientific">Parasulfitobacter algicola</name>
    <dbReference type="NCBI Taxonomy" id="2614809"/>
    <lineage>
        <taxon>Bacteria</taxon>
        <taxon>Pseudomonadati</taxon>
        <taxon>Pseudomonadota</taxon>
        <taxon>Alphaproteobacteria</taxon>
        <taxon>Rhodobacterales</taxon>
        <taxon>Roseobacteraceae</taxon>
        <taxon>Parasulfitobacter</taxon>
    </lineage>
</organism>